<organism evidence="2 3">
    <name type="scientific">Methanolapillus africanus</name>
    <dbReference type="NCBI Taxonomy" id="3028297"/>
    <lineage>
        <taxon>Archaea</taxon>
        <taxon>Methanobacteriati</taxon>
        <taxon>Methanobacteriota</taxon>
        <taxon>Stenosarchaea group</taxon>
        <taxon>Methanomicrobia</taxon>
        <taxon>Methanosarcinales</taxon>
        <taxon>Methanosarcinaceae</taxon>
        <taxon>Methanolapillus</taxon>
    </lineage>
</organism>
<evidence type="ECO:0000313" key="3">
    <source>
        <dbReference type="Proteomes" id="UP001271789"/>
    </source>
</evidence>
<keyword evidence="1" id="KW-1133">Transmembrane helix</keyword>
<keyword evidence="3" id="KW-1185">Reference proteome</keyword>
<comment type="caution">
    <text evidence="2">The sequence shown here is derived from an EMBL/GenBank/DDBJ whole genome shotgun (WGS) entry which is preliminary data.</text>
</comment>
<dbReference type="Proteomes" id="UP001271789">
    <property type="component" value="Unassembled WGS sequence"/>
</dbReference>
<dbReference type="AlphaFoldDB" id="A0AAE4SDG5"/>
<feature type="transmembrane region" description="Helical" evidence="1">
    <location>
        <begin position="7"/>
        <end position="29"/>
    </location>
</feature>
<dbReference type="InterPro" id="IPR010319">
    <property type="entry name" value="Transglutaminase-like_Cys_pept"/>
</dbReference>
<dbReference type="PROSITE" id="PS51257">
    <property type="entry name" value="PROKAR_LIPOPROTEIN"/>
    <property type="match status" value="1"/>
</dbReference>
<sequence length="393" mass="43581">MGYTAKFLLMAFFSIVLFMVILSCVSIVLDSADSGIESNNQPAYSGVNYSQTNNSNLNETTVNRTEAVNVSLTNNSAVNASSQSAFSTTYHSQTYTWKYDGREWSYSISIPDDAYSYYQNKSHTRGDYNQYALSDYDRKILGQLVDSFREQGIQNNYTDDEVVLNIITFIQAMPYTSDSVTTGYDEYPRYPIETLADGGGDCEDSSILAAALLSEMGYGTVLLVFPGHMALGVAGSDNLTGSYYEYKGVRYYYVETTIPGPKIGQVPPGVQSSSAKIYPMVQVPQLTANVTSTFVNADSHYAYYEIYCNITNQGPGTAQNVSAYIYAEAPPFDSTKAWTPQHDIFIGNFSEDGTGYAKATLRVPRGEQARFACVIYGDNFPSKDYYFKSFYQS</sequence>
<keyword evidence="1" id="KW-0472">Membrane</keyword>
<dbReference type="PANTHER" id="PTHR39327">
    <property type="match status" value="1"/>
</dbReference>
<keyword evidence="1" id="KW-0812">Transmembrane</keyword>
<reference evidence="2" key="1">
    <citation type="submission" date="2023-06" db="EMBL/GenBank/DDBJ databases">
        <title>Genome sequence of Methanosarcinaceae archaeon Ag5.</title>
        <authorList>
            <person name="Protasov E."/>
            <person name="Platt K."/>
            <person name="Poehlein A."/>
            <person name="Daniel R."/>
            <person name="Brune A."/>
        </authorList>
    </citation>
    <scope>NUCLEOTIDE SEQUENCE</scope>
    <source>
        <strain evidence="2">Ag5</strain>
    </source>
</reference>
<evidence type="ECO:0008006" key="4">
    <source>
        <dbReference type="Google" id="ProtNLM"/>
    </source>
</evidence>
<gene>
    <name evidence="2" type="ORF">MsAg5_04180</name>
</gene>
<proteinExistence type="predicted"/>
<accession>A0AAE4SDG5</accession>
<name>A0AAE4SDG5_9EURY</name>
<protein>
    <recommendedName>
        <fullName evidence="4">Transglutaminase-like domain-containing protein</fullName>
    </recommendedName>
</protein>
<dbReference type="RefSeq" id="WP_338098972.1">
    <property type="nucleotide sequence ID" value="NZ_JAWDKD010000008.1"/>
</dbReference>
<evidence type="ECO:0000256" key="1">
    <source>
        <dbReference type="SAM" id="Phobius"/>
    </source>
</evidence>
<evidence type="ECO:0000313" key="2">
    <source>
        <dbReference type="EMBL" id="MDV0446573.1"/>
    </source>
</evidence>
<dbReference type="Gene3D" id="3.10.620.30">
    <property type="match status" value="1"/>
</dbReference>
<dbReference type="PANTHER" id="PTHR39327:SF1">
    <property type="entry name" value="BLR5470 PROTEIN"/>
    <property type="match status" value="1"/>
</dbReference>
<dbReference type="EMBL" id="JAWDKD010000008">
    <property type="protein sequence ID" value="MDV0446573.1"/>
    <property type="molecule type" value="Genomic_DNA"/>
</dbReference>